<sequence>MALTRKKSFLFSNEMVTLALDEGKIAVHNEVLMQSAYFQRWLTPMEQTPVAKGVLHIQGYKKATGIEMANWLYSATSSSFTSDTLNTTGTEAVERGWRLVDAYRLARDTELEEWQNHLADAFLEIADQDVPWMRYLQRLCTPEEPDTGLVGLLFTALARDIRRHGWEEYMNKIETSLVKALHGNGKFATRLMKRVLESEGVSEKSFKATSCKWHIHNHTPQCAGI</sequence>
<name>A0A0D2DFY9_9EURO</name>
<dbReference type="RefSeq" id="XP_013321801.1">
    <property type="nucleotide sequence ID" value="XM_013466347.1"/>
</dbReference>
<organism evidence="1 2">
    <name type="scientific">Exophiala xenobiotica</name>
    <dbReference type="NCBI Taxonomy" id="348802"/>
    <lineage>
        <taxon>Eukaryota</taxon>
        <taxon>Fungi</taxon>
        <taxon>Dikarya</taxon>
        <taxon>Ascomycota</taxon>
        <taxon>Pezizomycotina</taxon>
        <taxon>Eurotiomycetes</taxon>
        <taxon>Chaetothyriomycetidae</taxon>
        <taxon>Chaetothyriales</taxon>
        <taxon>Herpotrichiellaceae</taxon>
        <taxon>Exophiala</taxon>
    </lineage>
</organism>
<reference evidence="1 2" key="1">
    <citation type="submission" date="2015-01" db="EMBL/GenBank/DDBJ databases">
        <title>The Genome Sequence of Exophiala xenobiotica CBS118157.</title>
        <authorList>
            <consortium name="The Broad Institute Genomics Platform"/>
            <person name="Cuomo C."/>
            <person name="de Hoog S."/>
            <person name="Gorbushina A."/>
            <person name="Stielow B."/>
            <person name="Teixiera M."/>
            <person name="Abouelleil A."/>
            <person name="Chapman S.B."/>
            <person name="Priest M."/>
            <person name="Young S.K."/>
            <person name="Wortman J."/>
            <person name="Nusbaum C."/>
            <person name="Birren B."/>
        </authorList>
    </citation>
    <scope>NUCLEOTIDE SEQUENCE [LARGE SCALE GENOMIC DNA]</scope>
    <source>
        <strain evidence="1 2">CBS 118157</strain>
    </source>
</reference>
<gene>
    <name evidence="1" type="ORF">PV05_01368</name>
</gene>
<dbReference type="GeneID" id="25323276"/>
<evidence type="ECO:0000313" key="1">
    <source>
        <dbReference type="EMBL" id="KIW61217.1"/>
    </source>
</evidence>
<dbReference type="AlphaFoldDB" id="A0A0D2DFY9"/>
<dbReference type="EMBL" id="KN847317">
    <property type="protein sequence ID" value="KIW61217.1"/>
    <property type="molecule type" value="Genomic_DNA"/>
</dbReference>
<dbReference type="Proteomes" id="UP000054342">
    <property type="component" value="Unassembled WGS sequence"/>
</dbReference>
<accession>A0A0D2DFY9</accession>
<protein>
    <recommendedName>
        <fullName evidence="3">BTB domain-containing protein</fullName>
    </recommendedName>
</protein>
<dbReference type="OrthoDB" id="10355675at2759"/>
<keyword evidence="2" id="KW-1185">Reference proteome</keyword>
<proteinExistence type="predicted"/>
<evidence type="ECO:0000313" key="2">
    <source>
        <dbReference type="Proteomes" id="UP000054342"/>
    </source>
</evidence>
<evidence type="ECO:0008006" key="3">
    <source>
        <dbReference type="Google" id="ProtNLM"/>
    </source>
</evidence>
<dbReference type="HOGENOM" id="CLU_1229955_0_0_1"/>